<dbReference type="OrthoDB" id="9797653at2"/>
<dbReference type="Proteomes" id="UP000002484">
    <property type="component" value="Chromosome"/>
</dbReference>
<dbReference type="EC" id="2.8.3.16" evidence="3"/>
<sequence length="396" mass="43063">MHALDGVKVLDLGTFIAGPFCATVLGEFGAEVVKVERPGGGDHLRRFGTDTECGDTLVWLSEARNKRSVTINFADPRGLELVRELIAWADIVIENFRPGVMEKWGLGPEAVQEINPRAIMLRVSAYGQSGPLRDLPGFARIAHAFSGLAYLAGEPDRVPVTPGSTSLADYMTGMYGVIGVLMALRARDATGRGQVVDIALFETIFRALDELAPAYQRYGYVRERMGADTVNVVPHSHYRTADDQYVAIACSHDDMFRRLALAMGRPELSAPDRFGPKQNRLAARDEVNKIVAEWVGSLTCDEVVTRCRAQDVPAGKVNSIADIFADPQYAHRGTITTQESRIGPLAVPGVVPTLSETPGEIRWLGPELGAHTDGVLDEILGRSVEEITQLRADGVV</sequence>
<dbReference type="GO" id="GO:0033608">
    <property type="term" value="F:formyl-CoA transferase activity"/>
    <property type="evidence" value="ECO:0007669"/>
    <property type="project" value="UniProtKB-EC"/>
</dbReference>
<name>E3J9I9_PSEI1</name>
<dbReference type="RefSeq" id="WP_013426471.1">
    <property type="nucleotide sequence ID" value="NC_014666.1"/>
</dbReference>
<dbReference type="STRING" id="298654.FraEuI1c_5365"/>
<dbReference type="EMBL" id="CP002299">
    <property type="protein sequence ID" value="ADP83353.1"/>
    <property type="molecule type" value="Genomic_DNA"/>
</dbReference>
<comment type="similarity">
    <text evidence="1">Belongs to the CoA-transferase III family.</text>
</comment>
<dbReference type="PANTHER" id="PTHR48228">
    <property type="entry name" value="SUCCINYL-COA--D-CITRAMALATE COA-TRANSFERASE"/>
    <property type="match status" value="1"/>
</dbReference>
<dbReference type="AlphaFoldDB" id="E3J9I9"/>
<dbReference type="SUPFAM" id="SSF89796">
    <property type="entry name" value="CoA-transferase family III (CaiB/BaiF)"/>
    <property type="match status" value="1"/>
</dbReference>
<organism evidence="3 4">
    <name type="scientific">Pseudofrankia inefficax (strain DSM 45817 / CECT 9037 / DDB 130130 / EuI1c)</name>
    <name type="common">Frankia inefficax</name>
    <dbReference type="NCBI Taxonomy" id="298654"/>
    <lineage>
        <taxon>Bacteria</taxon>
        <taxon>Bacillati</taxon>
        <taxon>Actinomycetota</taxon>
        <taxon>Actinomycetes</taxon>
        <taxon>Frankiales</taxon>
        <taxon>Frankiaceae</taxon>
        <taxon>Pseudofrankia</taxon>
    </lineage>
</organism>
<evidence type="ECO:0000313" key="4">
    <source>
        <dbReference type="Proteomes" id="UP000002484"/>
    </source>
</evidence>
<dbReference type="InterPro" id="IPR023606">
    <property type="entry name" value="CoA-Trfase_III_dom_1_sf"/>
</dbReference>
<accession>E3J9I9</accession>
<evidence type="ECO:0000313" key="3">
    <source>
        <dbReference type="EMBL" id="ADP83353.1"/>
    </source>
</evidence>
<dbReference type="Gene3D" id="3.40.50.10540">
    <property type="entry name" value="Crotonobetainyl-coa:carnitine coa-transferase, domain 1"/>
    <property type="match status" value="1"/>
</dbReference>
<evidence type="ECO:0000256" key="2">
    <source>
        <dbReference type="ARBA" id="ARBA00022679"/>
    </source>
</evidence>
<dbReference type="InterPro" id="IPR050509">
    <property type="entry name" value="CoA-transferase_III"/>
</dbReference>
<proteinExistence type="inferred from homology"/>
<protein>
    <submittedName>
        <fullName evidence="3">Formyl-CoA transferase</fullName>
        <ecNumber evidence="3">2.8.3.16</ecNumber>
    </submittedName>
</protein>
<dbReference type="KEGG" id="fri:FraEuI1c_5365"/>
<dbReference type="InterPro" id="IPR003673">
    <property type="entry name" value="CoA-Trfase_fam_III"/>
</dbReference>
<keyword evidence="4" id="KW-1185">Reference proteome</keyword>
<evidence type="ECO:0000256" key="1">
    <source>
        <dbReference type="ARBA" id="ARBA00008383"/>
    </source>
</evidence>
<dbReference type="InterPro" id="IPR044855">
    <property type="entry name" value="CoA-Trfase_III_dom3_sf"/>
</dbReference>
<dbReference type="HOGENOM" id="CLU_033975_0_0_11"/>
<dbReference type="PANTHER" id="PTHR48228:SF6">
    <property type="entry name" value="L-CARNITINE COA-TRANSFERASE"/>
    <property type="match status" value="1"/>
</dbReference>
<gene>
    <name evidence="3" type="ordered locus">FraEuI1c_5365</name>
</gene>
<dbReference type="Pfam" id="PF02515">
    <property type="entry name" value="CoA_transf_3"/>
    <property type="match status" value="1"/>
</dbReference>
<dbReference type="InParanoid" id="E3J9I9"/>
<dbReference type="Gene3D" id="3.30.1540.10">
    <property type="entry name" value="formyl-coa transferase, domain 3"/>
    <property type="match status" value="1"/>
</dbReference>
<dbReference type="eggNOG" id="COG1804">
    <property type="taxonomic scope" value="Bacteria"/>
</dbReference>
<reference evidence="3 4" key="1">
    <citation type="submission" date="2010-10" db="EMBL/GenBank/DDBJ databases">
        <title>Complete sequence of Frankia sp. EuI1c.</title>
        <authorList>
            <consortium name="US DOE Joint Genome Institute"/>
            <person name="Lucas S."/>
            <person name="Copeland A."/>
            <person name="Lapidus A."/>
            <person name="Cheng J.-F."/>
            <person name="Bruce D."/>
            <person name="Goodwin L."/>
            <person name="Pitluck S."/>
            <person name="Chertkov O."/>
            <person name="Detter J.C."/>
            <person name="Han C."/>
            <person name="Tapia R."/>
            <person name="Land M."/>
            <person name="Hauser L."/>
            <person name="Jeffries C."/>
            <person name="Kyrpides N."/>
            <person name="Ivanova N."/>
            <person name="Mikhailova N."/>
            <person name="Beauchemin N."/>
            <person name="Sen A."/>
            <person name="Sur S.A."/>
            <person name="Gtari M."/>
            <person name="Wall L."/>
            <person name="Tisa L."/>
            <person name="Woyke T."/>
        </authorList>
    </citation>
    <scope>NUCLEOTIDE SEQUENCE [LARGE SCALE GENOMIC DNA]</scope>
    <source>
        <strain evidence="4">DSM 45817 / CECT 9037 / EuI1c</strain>
    </source>
</reference>
<keyword evidence="2 3" id="KW-0808">Transferase</keyword>